<dbReference type="PANTHER" id="PTHR47424">
    <property type="entry name" value="REGULATORY PROTEIN GAL4"/>
    <property type="match status" value="1"/>
</dbReference>
<feature type="region of interest" description="Disordered" evidence="5">
    <location>
        <begin position="1"/>
        <end position="215"/>
    </location>
</feature>
<dbReference type="CDD" id="cd00067">
    <property type="entry name" value="GAL4"/>
    <property type="match status" value="1"/>
</dbReference>
<proteinExistence type="predicted"/>
<dbReference type="PANTHER" id="PTHR47424:SF3">
    <property type="entry name" value="REGULATORY PROTEIN GAL4"/>
    <property type="match status" value="1"/>
</dbReference>
<dbReference type="PROSITE" id="PS50048">
    <property type="entry name" value="ZN2_CY6_FUNGAL_2"/>
    <property type="match status" value="1"/>
</dbReference>
<feature type="domain" description="Zn(2)-C6 fungal-type" evidence="6">
    <location>
        <begin position="222"/>
        <end position="251"/>
    </location>
</feature>
<keyword evidence="4" id="KW-0539">Nucleus</keyword>
<feature type="region of interest" description="Disordered" evidence="5">
    <location>
        <begin position="576"/>
        <end position="660"/>
    </location>
</feature>
<organism evidence="7 8">
    <name type="scientific">Gonapodya prolifera (strain JEL478)</name>
    <name type="common">Monoblepharis prolifera</name>
    <dbReference type="NCBI Taxonomy" id="1344416"/>
    <lineage>
        <taxon>Eukaryota</taxon>
        <taxon>Fungi</taxon>
        <taxon>Fungi incertae sedis</taxon>
        <taxon>Chytridiomycota</taxon>
        <taxon>Chytridiomycota incertae sedis</taxon>
        <taxon>Monoblepharidomycetes</taxon>
        <taxon>Monoblepharidales</taxon>
        <taxon>Gonapodyaceae</taxon>
        <taxon>Gonapodya</taxon>
    </lineage>
</organism>
<feature type="compositionally biased region" description="Acidic residues" evidence="5">
    <location>
        <begin position="494"/>
        <end position="507"/>
    </location>
</feature>
<feature type="region of interest" description="Disordered" evidence="5">
    <location>
        <begin position="755"/>
        <end position="829"/>
    </location>
</feature>
<dbReference type="InterPro" id="IPR051127">
    <property type="entry name" value="Fungal_SecMet_Regulators"/>
</dbReference>
<feature type="compositionally biased region" description="Gly residues" evidence="5">
    <location>
        <begin position="198"/>
        <end position="211"/>
    </location>
</feature>
<dbReference type="SUPFAM" id="SSF57701">
    <property type="entry name" value="Zn2/Cys6 DNA-binding domain"/>
    <property type="match status" value="1"/>
</dbReference>
<keyword evidence="8" id="KW-1185">Reference proteome</keyword>
<reference evidence="7 8" key="1">
    <citation type="journal article" date="2015" name="Genome Biol. Evol.">
        <title>Phylogenomic analyses indicate that early fungi evolved digesting cell walls of algal ancestors of land plants.</title>
        <authorList>
            <person name="Chang Y."/>
            <person name="Wang S."/>
            <person name="Sekimoto S."/>
            <person name="Aerts A.L."/>
            <person name="Choi C."/>
            <person name="Clum A."/>
            <person name="LaButti K.M."/>
            <person name="Lindquist E.A."/>
            <person name="Yee Ngan C."/>
            <person name="Ohm R.A."/>
            <person name="Salamov A.A."/>
            <person name="Grigoriev I.V."/>
            <person name="Spatafora J.W."/>
            <person name="Berbee M.L."/>
        </authorList>
    </citation>
    <scope>NUCLEOTIDE SEQUENCE [LARGE SCALE GENOMIC DNA]</scope>
    <source>
        <strain evidence="7 8">JEL478</strain>
    </source>
</reference>
<dbReference type="AlphaFoldDB" id="A0A139AZ43"/>
<feature type="compositionally biased region" description="Basic and acidic residues" evidence="5">
    <location>
        <begin position="619"/>
        <end position="632"/>
    </location>
</feature>
<keyword evidence="3" id="KW-0804">Transcription</keyword>
<keyword evidence="2" id="KW-0238">DNA-binding</keyword>
<feature type="compositionally biased region" description="Low complexity" evidence="5">
    <location>
        <begin position="801"/>
        <end position="819"/>
    </location>
</feature>
<evidence type="ECO:0000313" key="8">
    <source>
        <dbReference type="Proteomes" id="UP000070544"/>
    </source>
</evidence>
<dbReference type="STRING" id="1344416.A0A139AZ43"/>
<dbReference type="GO" id="GO:0000978">
    <property type="term" value="F:RNA polymerase II cis-regulatory region sequence-specific DNA binding"/>
    <property type="evidence" value="ECO:0007669"/>
    <property type="project" value="TreeGrafter"/>
</dbReference>
<dbReference type="OrthoDB" id="3980746at2759"/>
<dbReference type="GO" id="GO:0000981">
    <property type="term" value="F:DNA-binding transcription factor activity, RNA polymerase II-specific"/>
    <property type="evidence" value="ECO:0007669"/>
    <property type="project" value="InterPro"/>
</dbReference>
<feature type="region of interest" description="Disordered" evidence="5">
    <location>
        <begin position="695"/>
        <end position="740"/>
    </location>
</feature>
<evidence type="ECO:0000256" key="2">
    <source>
        <dbReference type="ARBA" id="ARBA00023125"/>
    </source>
</evidence>
<sequence>MASTPPHEAHPASSTHSAAIPSPTLPPGDFAAARPPLPIPFSSGSAAFSVPRQRPPPSSSSSPPGTFQYPPSSQAAPNPRPSALHIRKMHGPNTSSLRSLSSSPAPPSAASPNTLHGPLPPLHPPALPNAYFPLHSSQPPSAAVNRPSSTPVPSSTAPTPPPYHPSTPPPYLPSQSPILPFARTSFDSLASQDDFGDVPGGHGRGAGGNATGGKKSMRINRACDRCHRDKKKCDGQRPCLHCRRHGRKCDYTRTPAVKSRAAYRASLEQRLSQLEKMLAASGVDPAQLAAMAGAVGGGFSLAGINLQGFQGIGGLAGLAGLVGGAGGVAGSPRGGRGSGDVAAALSSGMLLRGMLEADPAFSDDDVEREESHEDEEPEFGAHGEEVGVQRLRRVGRAEGGVAGVIMRDDSDDDVEDGSYGGIGLGRKRKRGGSAGGSGTTRKSSGGANGKKRGRGGTRGKGKISGGDPTPPVQSSRRTSARRATAANTKQPSRDDEDEDEGTPEDVELRDVVGQLPDGMRKYGDSGDGQHQIIVMHGDSEKVETLGDALVDSTGSYMYPNAPPNLPETATAMGRAISPMDPRRRRSTASSDAESLDDLDTTSERSVGSRASEISIGFAERCERERERAERRNGNSGNSTSMSTYQHTPPTPPAQAHPGDESAGLEFAGVVRGFGFIAPAATPPEMSAGLAVPVSVGGDESMSEADRGGVAPTFQGSAVRTTASPSPVPTRQDVSQPQTFDDLSSAASVLATLRRHPSPYPSEASQARSRTGGGSTLREFAGRSSSVASVGADIDAFSGDPRSPGGVASRAASRSPVASPRRAHLPFTGRVGSPLVGTTGVADGYEHLTRAVGTDGVIGREHQYAASNVGYTKSTVESSEQVTTKMEEDGVCAKKRKVGDSSRGVEEGDMTDVERLQMELQTYKSLLSLLRHRSLALASELASMAVNPRLAGDKVRQFESLLDSWERELSGGTGRTSGYPGGHLDNGHSNISHGDPGSEMLNSFA</sequence>
<feature type="compositionally biased region" description="Polar residues" evidence="5">
    <location>
        <begin position="731"/>
        <end position="740"/>
    </location>
</feature>
<dbReference type="GO" id="GO:0005634">
    <property type="term" value="C:nucleus"/>
    <property type="evidence" value="ECO:0007669"/>
    <property type="project" value="TreeGrafter"/>
</dbReference>
<evidence type="ECO:0000256" key="1">
    <source>
        <dbReference type="ARBA" id="ARBA00023015"/>
    </source>
</evidence>
<evidence type="ECO:0000256" key="4">
    <source>
        <dbReference type="ARBA" id="ARBA00023242"/>
    </source>
</evidence>
<gene>
    <name evidence="7" type="ORF">M427DRAFT_130523</name>
</gene>
<feature type="compositionally biased region" description="Polar residues" evidence="5">
    <location>
        <begin position="713"/>
        <end position="724"/>
    </location>
</feature>
<feature type="compositionally biased region" description="Pro residues" evidence="5">
    <location>
        <begin position="158"/>
        <end position="172"/>
    </location>
</feature>
<feature type="region of interest" description="Disordered" evidence="5">
    <location>
        <begin position="968"/>
        <end position="1004"/>
    </location>
</feature>
<feature type="compositionally biased region" description="Low complexity" evidence="5">
    <location>
        <begin position="147"/>
        <end position="157"/>
    </location>
</feature>
<dbReference type="PROSITE" id="PS00463">
    <property type="entry name" value="ZN2_CY6_FUNGAL_1"/>
    <property type="match status" value="1"/>
</dbReference>
<dbReference type="Proteomes" id="UP000070544">
    <property type="component" value="Unassembled WGS sequence"/>
</dbReference>
<feature type="region of interest" description="Disordered" evidence="5">
    <location>
        <begin position="363"/>
        <end position="391"/>
    </location>
</feature>
<feature type="compositionally biased region" description="Low complexity" evidence="5">
    <location>
        <begin position="474"/>
        <end position="486"/>
    </location>
</feature>
<dbReference type="Gene3D" id="4.10.240.10">
    <property type="entry name" value="Zn(2)-C6 fungal-type DNA-binding domain"/>
    <property type="match status" value="1"/>
</dbReference>
<feature type="compositionally biased region" description="Pro residues" evidence="5">
    <location>
        <begin position="118"/>
        <end position="127"/>
    </location>
</feature>
<dbReference type="EMBL" id="KQ965732">
    <property type="protein sequence ID" value="KXS21823.1"/>
    <property type="molecule type" value="Genomic_DNA"/>
</dbReference>
<dbReference type="SMART" id="SM00066">
    <property type="entry name" value="GAL4"/>
    <property type="match status" value="1"/>
</dbReference>
<feature type="compositionally biased region" description="Acidic residues" evidence="5">
    <location>
        <begin position="363"/>
        <end position="378"/>
    </location>
</feature>
<feature type="region of interest" description="Disordered" evidence="5">
    <location>
        <begin position="407"/>
        <end position="530"/>
    </location>
</feature>
<accession>A0A139AZ43</accession>
<dbReference type="InterPro" id="IPR001138">
    <property type="entry name" value="Zn2Cys6_DnaBD"/>
</dbReference>
<dbReference type="InterPro" id="IPR036864">
    <property type="entry name" value="Zn2-C6_fun-type_DNA-bd_sf"/>
</dbReference>
<dbReference type="Pfam" id="PF00172">
    <property type="entry name" value="Zn_clus"/>
    <property type="match status" value="1"/>
</dbReference>
<evidence type="ECO:0000313" key="7">
    <source>
        <dbReference type="EMBL" id="KXS21823.1"/>
    </source>
</evidence>
<name>A0A139AZ43_GONPJ</name>
<dbReference type="GO" id="GO:0008270">
    <property type="term" value="F:zinc ion binding"/>
    <property type="evidence" value="ECO:0007669"/>
    <property type="project" value="InterPro"/>
</dbReference>
<evidence type="ECO:0000256" key="3">
    <source>
        <dbReference type="ARBA" id="ARBA00023163"/>
    </source>
</evidence>
<feature type="compositionally biased region" description="Low complexity" evidence="5">
    <location>
        <begin position="781"/>
        <end position="791"/>
    </location>
</feature>
<dbReference type="GO" id="GO:0000435">
    <property type="term" value="P:positive regulation of transcription from RNA polymerase II promoter by galactose"/>
    <property type="evidence" value="ECO:0007669"/>
    <property type="project" value="TreeGrafter"/>
</dbReference>
<feature type="compositionally biased region" description="Basic residues" evidence="5">
    <location>
        <begin position="449"/>
        <end position="461"/>
    </location>
</feature>
<keyword evidence="1" id="KW-0805">Transcription regulation</keyword>
<evidence type="ECO:0000256" key="5">
    <source>
        <dbReference type="SAM" id="MobiDB-lite"/>
    </source>
</evidence>
<protein>
    <recommendedName>
        <fullName evidence="6">Zn(2)-C6 fungal-type domain-containing protein</fullName>
    </recommendedName>
</protein>
<evidence type="ECO:0000259" key="6">
    <source>
        <dbReference type="PROSITE" id="PS50048"/>
    </source>
</evidence>
<feature type="compositionally biased region" description="Low complexity" evidence="5">
    <location>
        <begin position="633"/>
        <end position="647"/>
    </location>
</feature>
<feature type="compositionally biased region" description="Gly residues" evidence="5">
    <location>
        <begin position="970"/>
        <end position="980"/>
    </location>
</feature>